<evidence type="ECO:0000256" key="1">
    <source>
        <dbReference type="SAM" id="Coils"/>
    </source>
</evidence>
<feature type="coiled-coil region" evidence="1">
    <location>
        <begin position="55"/>
        <end position="89"/>
    </location>
</feature>
<keyword evidence="1" id="KW-0175">Coiled coil</keyword>
<accession>A0AAV4CFT4</accession>
<comment type="caution">
    <text evidence="2">The sequence shown here is derived from an EMBL/GenBank/DDBJ whole genome shotgun (WGS) entry which is preliminary data.</text>
</comment>
<dbReference type="EMBL" id="BLXT01006199">
    <property type="protein sequence ID" value="GFO29848.1"/>
    <property type="molecule type" value="Genomic_DNA"/>
</dbReference>
<name>A0AAV4CFT4_9GAST</name>
<dbReference type="Proteomes" id="UP000735302">
    <property type="component" value="Unassembled WGS sequence"/>
</dbReference>
<gene>
    <name evidence="2" type="ORF">PoB_005635300</name>
</gene>
<dbReference type="AlphaFoldDB" id="A0AAV4CFT4"/>
<keyword evidence="3" id="KW-1185">Reference proteome</keyword>
<evidence type="ECO:0000313" key="3">
    <source>
        <dbReference type="Proteomes" id="UP000735302"/>
    </source>
</evidence>
<proteinExistence type="predicted"/>
<protein>
    <submittedName>
        <fullName evidence="2">Uncharacterized protein</fullName>
    </submittedName>
</protein>
<organism evidence="2 3">
    <name type="scientific">Plakobranchus ocellatus</name>
    <dbReference type="NCBI Taxonomy" id="259542"/>
    <lineage>
        <taxon>Eukaryota</taxon>
        <taxon>Metazoa</taxon>
        <taxon>Spiralia</taxon>
        <taxon>Lophotrochozoa</taxon>
        <taxon>Mollusca</taxon>
        <taxon>Gastropoda</taxon>
        <taxon>Heterobranchia</taxon>
        <taxon>Euthyneura</taxon>
        <taxon>Panpulmonata</taxon>
        <taxon>Sacoglossa</taxon>
        <taxon>Placobranchoidea</taxon>
        <taxon>Plakobranchidae</taxon>
        <taxon>Plakobranchus</taxon>
    </lineage>
</organism>
<sequence length="241" mass="27841">MEVLQRRLTTLRNQLNEQRKRNSHYNIKHVKKREERSFAMRQILRKESSRQTKMAKGIEAENLRLKQKLAEMVNDNRKLKRKMSGQQRRIVELMGVKKKLVQKDKSSKNSLKKSDEHFVDRNLFIEDGTGVDGKKLLETNKDAEFTENMRLRVLELAGLEVATSKVAPVIKTVGKLCGITLSHLPQRTACQSMINEGHVLAKSYIKDTILNRCRSFSLHKDGTTRKKIKILDTSWMVVGSI</sequence>
<evidence type="ECO:0000313" key="2">
    <source>
        <dbReference type="EMBL" id="GFO29848.1"/>
    </source>
</evidence>
<feature type="coiled-coil region" evidence="1">
    <location>
        <begin position="1"/>
        <end position="28"/>
    </location>
</feature>
<reference evidence="2 3" key="1">
    <citation type="journal article" date="2021" name="Elife">
        <title>Chloroplast acquisition without the gene transfer in kleptoplastic sea slugs, Plakobranchus ocellatus.</title>
        <authorList>
            <person name="Maeda T."/>
            <person name="Takahashi S."/>
            <person name="Yoshida T."/>
            <person name="Shimamura S."/>
            <person name="Takaki Y."/>
            <person name="Nagai Y."/>
            <person name="Toyoda A."/>
            <person name="Suzuki Y."/>
            <person name="Arimoto A."/>
            <person name="Ishii H."/>
            <person name="Satoh N."/>
            <person name="Nishiyama T."/>
            <person name="Hasebe M."/>
            <person name="Maruyama T."/>
            <person name="Minagawa J."/>
            <person name="Obokata J."/>
            <person name="Shigenobu S."/>
        </authorList>
    </citation>
    <scope>NUCLEOTIDE SEQUENCE [LARGE SCALE GENOMIC DNA]</scope>
</reference>